<dbReference type="InterPro" id="IPR005322">
    <property type="entry name" value="Peptidase_C69"/>
</dbReference>
<evidence type="ECO:0000313" key="3">
    <source>
        <dbReference type="Proteomes" id="UP000003374"/>
    </source>
</evidence>
<dbReference type="Pfam" id="PF03577">
    <property type="entry name" value="Peptidase_C69"/>
    <property type="match status" value="1"/>
</dbReference>
<dbReference type="EMBL" id="AAOF01000005">
    <property type="protein sequence ID" value="EAR21960.1"/>
    <property type="molecule type" value="Genomic_DNA"/>
</dbReference>
<reference evidence="2 3" key="1">
    <citation type="submission" date="2006-02" db="EMBL/GenBank/DDBJ databases">
        <authorList>
            <person name="Waterbury J."/>
            <person name="Ferriera S."/>
            <person name="Johnson J."/>
            <person name="Kravitz S."/>
            <person name="Halpern A."/>
            <person name="Remington K."/>
            <person name="Beeson K."/>
            <person name="Tran B."/>
            <person name="Rogers Y.-H."/>
            <person name="Friedman R."/>
            <person name="Venter J.C."/>
        </authorList>
    </citation>
    <scope>NUCLEOTIDE SEQUENCE [LARGE SCALE GENOMIC DNA]</scope>
    <source>
        <strain evidence="2 3">Nb-231</strain>
    </source>
</reference>
<comment type="caution">
    <text evidence="2">The sequence shown here is derived from an EMBL/GenBank/DDBJ whole genome shotgun (WGS) entry which is preliminary data.</text>
</comment>
<keyword evidence="3" id="KW-1185">Reference proteome</keyword>
<protein>
    <recommendedName>
        <fullName evidence="1">Dipeptidase</fullName>
        <ecNumber evidence="1">3.4.-.-</ecNumber>
    </recommendedName>
</protein>
<dbReference type="EC" id="3.4.-.-" evidence="1"/>
<accession>A4BQW0</accession>
<dbReference type="GO" id="GO:0006508">
    <property type="term" value="P:proteolysis"/>
    <property type="evidence" value="ECO:0007669"/>
    <property type="project" value="UniProtKB-KW"/>
</dbReference>
<dbReference type="HOGENOM" id="CLU_2509295_0_0_6"/>
<organism evidence="2 3">
    <name type="scientific">Nitrococcus mobilis Nb-231</name>
    <dbReference type="NCBI Taxonomy" id="314278"/>
    <lineage>
        <taxon>Bacteria</taxon>
        <taxon>Pseudomonadati</taxon>
        <taxon>Pseudomonadota</taxon>
        <taxon>Gammaproteobacteria</taxon>
        <taxon>Chromatiales</taxon>
        <taxon>Ectothiorhodospiraceae</taxon>
        <taxon>Nitrococcus</taxon>
    </lineage>
</organism>
<dbReference type="STRING" id="314278.NB231_06216"/>
<keyword evidence="1" id="KW-0645">Protease</keyword>
<comment type="similarity">
    <text evidence="1">Belongs to the peptidase C69 family.</text>
</comment>
<evidence type="ECO:0000256" key="1">
    <source>
        <dbReference type="RuleBase" id="RU364089"/>
    </source>
</evidence>
<gene>
    <name evidence="2" type="ORF">NB231_06216</name>
</gene>
<name>A4BQW0_9GAMM</name>
<keyword evidence="1" id="KW-0224">Dipeptidase</keyword>
<keyword evidence="1" id="KW-0378">Hydrolase</keyword>
<comment type="catalytic activity">
    <reaction evidence="1">
        <text>an L-aminoacyl-L-amino acid + H2O = 2 an L-alpha-amino acid</text>
        <dbReference type="Rhea" id="RHEA:48940"/>
        <dbReference type="ChEBI" id="CHEBI:15377"/>
        <dbReference type="ChEBI" id="CHEBI:59869"/>
        <dbReference type="ChEBI" id="CHEBI:77460"/>
    </reaction>
</comment>
<dbReference type="GO" id="GO:0070004">
    <property type="term" value="F:cysteine-type exopeptidase activity"/>
    <property type="evidence" value="ECO:0007669"/>
    <property type="project" value="InterPro"/>
</dbReference>
<evidence type="ECO:0000313" key="2">
    <source>
        <dbReference type="EMBL" id="EAR21960.1"/>
    </source>
</evidence>
<sequence length="85" mass="9699">MALIGELIERYGYAIYGGNTHLIADSNEDWIVWEFAGGRRLWVAERLGPNEVRVLYPGYIEEVPPDFRDHPDFMGAENLIGFAVE</sequence>
<dbReference type="eggNOG" id="COG4690">
    <property type="taxonomic scope" value="Bacteria"/>
</dbReference>
<dbReference type="AlphaFoldDB" id="A4BQW0"/>
<proteinExistence type="inferred from homology"/>
<dbReference type="GO" id="GO:0016805">
    <property type="term" value="F:dipeptidase activity"/>
    <property type="evidence" value="ECO:0007669"/>
    <property type="project" value="UniProtKB-KW"/>
</dbReference>
<dbReference type="Proteomes" id="UP000003374">
    <property type="component" value="Unassembled WGS sequence"/>
</dbReference>